<organism evidence="4 5">
    <name type="scientific">Faecalibacterium prausnitzii</name>
    <dbReference type="NCBI Taxonomy" id="853"/>
    <lineage>
        <taxon>Bacteria</taxon>
        <taxon>Bacillati</taxon>
        <taxon>Bacillota</taxon>
        <taxon>Clostridia</taxon>
        <taxon>Eubacteriales</taxon>
        <taxon>Oscillospiraceae</taxon>
        <taxon>Faecalibacterium</taxon>
    </lineage>
</organism>
<dbReference type="Pfam" id="PF01171">
    <property type="entry name" value="ATP_bind_3"/>
    <property type="match status" value="1"/>
</dbReference>
<accession>A0A329U2J5</accession>
<evidence type="ECO:0000256" key="2">
    <source>
        <dbReference type="SAM" id="MobiDB-lite"/>
    </source>
</evidence>
<evidence type="ECO:0000256" key="1">
    <source>
        <dbReference type="ARBA" id="ARBA00022679"/>
    </source>
</evidence>
<dbReference type="SUPFAM" id="SSF52402">
    <property type="entry name" value="Adenine nucleotide alpha hydrolases-like"/>
    <property type="match status" value="1"/>
</dbReference>
<dbReference type="EMBL" id="PRLB01000002">
    <property type="protein sequence ID" value="RAW55148.1"/>
    <property type="molecule type" value="Genomic_DNA"/>
</dbReference>
<sequence length="263" mass="29626">MSDTKAMQRLCGLMRKAVQQYEMLAPGDRVLVGVSGGKDSVALTIGLARLRQYLGFPFEVVAVTLDPQFGGKPVDYSALEALFRRYDVPYEVRRTLIGPIVFDYRNEKNPCSLCAKMRRGALHAAAEELDCNKVALGHHLDDAIETFYMNLWREGRIGCFSPVTELSDRGLTLIRPLLLATEQEVRCAVKEEGFPIVKSRCPADGVTTREDTKNFVRERCRTDRTFRQKTLHALQESGIDGWRPLHPARTSKKEDTAHADARI</sequence>
<gene>
    <name evidence="4" type="ORF">C4N26_04095</name>
</gene>
<feature type="region of interest" description="Disordered" evidence="2">
    <location>
        <begin position="240"/>
        <end position="263"/>
    </location>
</feature>
<dbReference type="GO" id="GO:0016740">
    <property type="term" value="F:transferase activity"/>
    <property type="evidence" value="ECO:0007669"/>
    <property type="project" value="UniProtKB-KW"/>
</dbReference>
<dbReference type="CDD" id="cd24138">
    <property type="entry name" value="TtcA-like"/>
    <property type="match status" value="1"/>
</dbReference>
<keyword evidence="1" id="KW-0808">Transferase</keyword>
<dbReference type="PANTHER" id="PTHR43686">
    <property type="entry name" value="SULFURTRANSFERASE-RELATED"/>
    <property type="match status" value="1"/>
</dbReference>
<dbReference type="InterPro" id="IPR035107">
    <property type="entry name" value="tRNA_thiolation_TtcA_Ctu1"/>
</dbReference>
<proteinExistence type="predicted"/>
<evidence type="ECO:0000259" key="3">
    <source>
        <dbReference type="Pfam" id="PF01171"/>
    </source>
</evidence>
<dbReference type="OrthoDB" id="9801054at2"/>
<reference evidence="4 5" key="1">
    <citation type="submission" date="2018-02" db="EMBL/GenBank/DDBJ databases">
        <title>Complete genome sequencing of Faecalibacterium prausnitzii strains isolated from the human gut.</title>
        <authorList>
            <person name="Fitzgerald B.C."/>
            <person name="Shkoporov A.N."/>
            <person name="Ross P.R."/>
            <person name="Hill C."/>
        </authorList>
    </citation>
    <scope>NUCLEOTIDE SEQUENCE [LARGE SCALE GENOMIC DNA]</scope>
    <source>
        <strain evidence="4 5">APC942/32-1</strain>
    </source>
</reference>
<dbReference type="Gene3D" id="3.40.50.620">
    <property type="entry name" value="HUPs"/>
    <property type="match status" value="1"/>
</dbReference>
<comment type="caution">
    <text evidence="4">The sequence shown here is derived from an EMBL/GenBank/DDBJ whole genome shotgun (WGS) entry which is preliminary data.</text>
</comment>
<dbReference type="PANTHER" id="PTHR43686:SF1">
    <property type="entry name" value="AMINOTRAN_5 DOMAIN-CONTAINING PROTEIN"/>
    <property type="match status" value="1"/>
</dbReference>
<dbReference type="PIRSF" id="PIRSF004976">
    <property type="entry name" value="ATPase_YdaO"/>
    <property type="match status" value="1"/>
</dbReference>
<dbReference type="InterPro" id="IPR014729">
    <property type="entry name" value="Rossmann-like_a/b/a_fold"/>
</dbReference>
<dbReference type="Proteomes" id="UP000251144">
    <property type="component" value="Unassembled WGS sequence"/>
</dbReference>
<protein>
    <submittedName>
        <fullName evidence="4">tRNA 2-thiocytidine(32) synthetase TtcA</fullName>
    </submittedName>
</protein>
<dbReference type="RefSeq" id="WP_158400451.1">
    <property type="nucleotide sequence ID" value="NZ_PRLB01000002.1"/>
</dbReference>
<dbReference type="InterPro" id="IPR011063">
    <property type="entry name" value="TilS/TtcA_N"/>
</dbReference>
<feature type="domain" description="tRNA(Ile)-lysidine/2-thiocytidine synthase N-terminal" evidence="3">
    <location>
        <begin position="30"/>
        <end position="197"/>
    </location>
</feature>
<name>A0A329U2J5_9FIRM</name>
<evidence type="ECO:0000313" key="4">
    <source>
        <dbReference type="EMBL" id="RAW55148.1"/>
    </source>
</evidence>
<feature type="compositionally biased region" description="Basic and acidic residues" evidence="2">
    <location>
        <begin position="251"/>
        <end position="263"/>
    </location>
</feature>
<evidence type="ECO:0000313" key="5">
    <source>
        <dbReference type="Proteomes" id="UP000251144"/>
    </source>
</evidence>
<dbReference type="AlphaFoldDB" id="A0A329U2J5"/>
<dbReference type="GO" id="GO:0008033">
    <property type="term" value="P:tRNA processing"/>
    <property type="evidence" value="ECO:0007669"/>
    <property type="project" value="InterPro"/>
</dbReference>